<sequence length="703" mass="75036">MSRSSEPLDAGEAFIGVDVGGTHTDVHVVMGEREARGKAFTTYDDFSRGVLEAVSVAAANLDLTLETLLTRTRFFVNATTVVTNAITQLKGADIGVLVTAGFRDEFRFAGGPRLRVVDDHLQTNVPDLFDRRNAVEISERIDRSGSVLVPLDDAEVIEAARRLVDERGVSAIAVCFLSSYADSVHEDRAAELISARHPQVFVTTSSKVSSVLGEYPRWITAVLNAFVHQNAETFLDTLSTKLHSAGLAGSVAFYQGLGGGITGRRAKQFPLALLGAGPAAGAAGANDLAARMGHKRVLLGDMGGTSFDTGIVHDNEVQVDNAVQVGRFRTLLPLVDVVSVGAGGGSIAWISERGVPQVGPQSAGSTPGPVAYGTGGTEPTVTDALISMGILDTDNYLGGRISLHPDAARSALVKRFGEPLGYDIDQASGAVHNLVVTNMANAVREVSVNKGYDPRDFVFLAYGGTLPAFAVEIARALGISTVVVPANSAVFCARGLLVSDFLLRQDQSVQSTLDSDEEIERVNRQAQQIIDAAVEDLRAEGFDPAQITVTRKADFQYLGQVHALSIPLPDRDITAADVPELKNTFTAVYERTYGVGTAWPGAPQQMLNYTVTVSAPQPHPPAVPHPANPTPEYEMRRGEREVYLPSEQSRQVIPAYDEARFTSGSRLVGPAIIDAVDTTIYVPPAVVAERDEHMNIVLTISEV</sequence>
<evidence type="ECO:0000313" key="5">
    <source>
        <dbReference type="Proteomes" id="UP000295560"/>
    </source>
</evidence>
<dbReference type="InterPro" id="IPR045079">
    <property type="entry name" value="Oxoprolinase-like"/>
</dbReference>
<dbReference type="Pfam" id="PF19278">
    <property type="entry name" value="Hydant_A_C"/>
    <property type="match status" value="1"/>
</dbReference>
<evidence type="ECO:0000259" key="3">
    <source>
        <dbReference type="Pfam" id="PF19278"/>
    </source>
</evidence>
<name>A0A4R1HNX1_PSEEN</name>
<gene>
    <name evidence="4" type="ORF">EV378_6834</name>
</gene>
<evidence type="ECO:0000259" key="1">
    <source>
        <dbReference type="Pfam" id="PF01968"/>
    </source>
</evidence>
<dbReference type="PANTHER" id="PTHR11365:SF23">
    <property type="entry name" value="HYPOTHETICAL 5-OXOPROLINASE (EUROFUNG)-RELATED"/>
    <property type="match status" value="1"/>
</dbReference>
<feature type="domain" description="Acetophenone carboxylase-like C-terminal" evidence="3">
    <location>
        <begin position="518"/>
        <end position="694"/>
    </location>
</feature>
<dbReference type="GO" id="GO:0006749">
    <property type="term" value="P:glutathione metabolic process"/>
    <property type="evidence" value="ECO:0007669"/>
    <property type="project" value="TreeGrafter"/>
</dbReference>
<reference evidence="4 5" key="1">
    <citation type="submission" date="2019-03" db="EMBL/GenBank/DDBJ databases">
        <title>Sequencing the genomes of 1000 actinobacteria strains.</title>
        <authorList>
            <person name="Klenk H.-P."/>
        </authorList>
    </citation>
    <scope>NUCLEOTIDE SEQUENCE [LARGE SCALE GENOMIC DNA]</scope>
    <source>
        <strain evidence="4 5">DSM 44969</strain>
    </source>
</reference>
<evidence type="ECO:0000313" key="4">
    <source>
        <dbReference type="EMBL" id="TCK22823.1"/>
    </source>
</evidence>
<dbReference type="Proteomes" id="UP000295560">
    <property type="component" value="Unassembled WGS sequence"/>
</dbReference>
<dbReference type="OrthoDB" id="9768323at2"/>
<dbReference type="Pfam" id="PF01968">
    <property type="entry name" value="Hydantoinase_A"/>
    <property type="match status" value="1"/>
</dbReference>
<feature type="domain" description="Hydantoinase A/oxoprolinase" evidence="1">
    <location>
        <begin position="217"/>
        <end position="502"/>
    </location>
</feature>
<keyword evidence="5" id="KW-1185">Reference proteome</keyword>
<feature type="domain" description="Hydantoinase/oxoprolinase N-terminal" evidence="2">
    <location>
        <begin position="15"/>
        <end position="194"/>
    </location>
</feature>
<dbReference type="RefSeq" id="WP_132431948.1">
    <property type="nucleotide sequence ID" value="NZ_SMFZ01000002.1"/>
</dbReference>
<protein>
    <submittedName>
        <fullName evidence="4">N-methylhydantoinase A</fullName>
    </submittedName>
</protein>
<dbReference type="GO" id="GO:0005829">
    <property type="term" value="C:cytosol"/>
    <property type="evidence" value="ECO:0007669"/>
    <property type="project" value="TreeGrafter"/>
</dbReference>
<dbReference type="Pfam" id="PF05378">
    <property type="entry name" value="Hydant_A_N"/>
    <property type="match status" value="1"/>
</dbReference>
<dbReference type="InterPro" id="IPR049517">
    <property type="entry name" value="ACX-like_C"/>
</dbReference>
<comment type="caution">
    <text evidence="4">The sequence shown here is derived from an EMBL/GenBank/DDBJ whole genome shotgun (WGS) entry which is preliminary data.</text>
</comment>
<evidence type="ECO:0000259" key="2">
    <source>
        <dbReference type="Pfam" id="PF05378"/>
    </source>
</evidence>
<dbReference type="AlphaFoldDB" id="A0A4R1HNX1"/>
<organism evidence="4 5">
    <name type="scientific">Pseudonocardia endophytica</name>
    <dbReference type="NCBI Taxonomy" id="401976"/>
    <lineage>
        <taxon>Bacteria</taxon>
        <taxon>Bacillati</taxon>
        <taxon>Actinomycetota</taxon>
        <taxon>Actinomycetes</taxon>
        <taxon>Pseudonocardiales</taxon>
        <taxon>Pseudonocardiaceae</taxon>
        <taxon>Pseudonocardia</taxon>
    </lineage>
</organism>
<dbReference type="InterPro" id="IPR002821">
    <property type="entry name" value="Hydantoinase_A"/>
</dbReference>
<dbReference type="PANTHER" id="PTHR11365">
    <property type="entry name" value="5-OXOPROLINASE RELATED"/>
    <property type="match status" value="1"/>
</dbReference>
<proteinExistence type="predicted"/>
<dbReference type="GO" id="GO:0017168">
    <property type="term" value="F:5-oxoprolinase (ATP-hydrolyzing) activity"/>
    <property type="evidence" value="ECO:0007669"/>
    <property type="project" value="TreeGrafter"/>
</dbReference>
<dbReference type="InterPro" id="IPR008040">
    <property type="entry name" value="Hydant_A_N"/>
</dbReference>
<dbReference type="EMBL" id="SMFZ01000002">
    <property type="protein sequence ID" value="TCK22823.1"/>
    <property type="molecule type" value="Genomic_DNA"/>
</dbReference>
<accession>A0A4R1HNX1</accession>